<proteinExistence type="predicted"/>
<dbReference type="PANTHER" id="PTHR47027:SF26">
    <property type="entry name" value="REVERSE TRANSCRIPTASE DOMAIN-CONTAINING PROTEIN"/>
    <property type="match status" value="1"/>
</dbReference>
<evidence type="ECO:0000259" key="1">
    <source>
        <dbReference type="PROSITE" id="PS50878"/>
    </source>
</evidence>
<feature type="domain" description="Reverse transcriptase" evidence="1">
    <location>
        <begin position="1"/>
        <end position="173"/>
    </location>
</feature>
<dbReference type="Pfam" id="PF00078">
    <property type="entry name" value="RVT_1"/>
    <property type="match status" value="1"/>
</dbReference>
<dbReference type="AlphaFoldDB" id="A0A3P6P8E9"/>
<protein>
    <recommendedName>
        <fullName evidence="1">Reverse transcriptase domain-containing protein</fullName>
    </recommendedName>
</protein>
<sequence length="186" mass="20714">MQKFGCPEQFTHMVRALYDGMMAHVMDDEVVSKIFAVTSGVKQGCVLAPALFSLMFSAMLMNAYHDERPGIRTNYRMDRHLLNIRCLQAPTRVFTTTVHDLLFVDDCALSITTEADRQRSMELFAAGCANFGLTINTDKTVVMHQPPLRDDCNAPLIKVSSPKRAELSAGFKLMCGIVMATDCARN</sequence>
<gene>
    <name evidence="2" type="ORF">DILT_LOCUS453</name>
</gene>
<organism evidence="2 3">
    <name type="scientific">Dibothriocephalus latus</name>
    <name type="common">Fish tapeworm</name>
    <name type="synonym">Diphyllobothrium latum</name>
    <dbReference type="NCBI Taxonomy" id="60516"/>
    <lineage>
        <taxon>Eukaryota</taxon>
        <taxon>Metazoa</taxon>
        <taxon>Spiralia</taxon>
        <taxon>Lophotrochozoa</taxon>
        <taxon>Platyhelminthes</taxon>
        <taxon>Cestoda</taxon>
        <taxon>Eucestoda</taxon>
        <taxon>Diphyllobothriidea</taxon>
        <taxon>Diphyllobothriidae</taxon>
        <taxon>Dibothriocephalus</taxon>
    </lineage>
</organism>
<evidence type="ECO:0000313" key="2">
    <source>
        <dbReference type="EMBL" id="VDK32872.1"/>
    </source>
</evidence>
<dbReference type="Proteomes" id="UP000281553">
    <property type="component" value="Unassembled WGS sequence"/>
</dbReference>
<accession>A0A3P6P8E9</accession>
<dbReference type="PROSITE" id="PS50878">
    <property type="entry name" value="RT_POL"/>
    <property type="match status" value="1"/>
</dbReference>
<evidence type="ECO:0000313" key="3">
    <source>
        <dbReference type="Proteomes" id="UP000281553"/>
    </source>
</evidence>
<dbReference type="OrthoDB" id="425014at2759"/>
<dbReference type="InterPro" id="IPR000477">
    <property type="entry name" value="RT_dom"/>
</dbReference>
<reference evidence="2 3" key="1">
    <citation type="submission" date="2018-11" db="EMBL/GenBank/DDBJ databases">
        <authorList>
            <consortium name="Pathogen Informatics"/>
        </authorList>
    </citation>
    <scope>NUCLEOTIDE SEQUENCE [LARGE SCALE GENOMIC DNA]</scope>
</reference>
<dbReference type="PANTHER" id="PTHR47027">
    <property type="entry name" value="REVERSE TRANSCRIPTASE DOMAIN-CONTAINING PROTEIN"/>
    <property type="match status" value="1"/>
</dbReference>
<dbReference type="EMBL" id="UYRU01001911">
    <property type="protein sequence ID" value="VDK32872.1"/>
    <property type="molecule type" value="Genomic_DNA"/>
</dbReference>
<dbReference type="SUPFAM" id="SSF56672">
    <property type="entry name" value="DNA/RNA polymerases"/>
    <property type="match status" value="1"/>
</dbReference>
<dbReference type="InterPro" id="IPR043502">
    <property type="entry name" value="DNA/RNA_pol_sf"/>
</dbReference>
<name>A0A3P6P8E9_DIBLA</name>
<keyword evidence="3" id="KW-1185">Reference proteome</keyword>